<gene>
    <name evidence="1" type="ORF">CRI94_02125</name>
</gene>
<dbReference type="EMBL" id="PDEQ01000001">
    <property type="protein sequence ID" value="PEN15107.1"/>
    <property type="molecule type" value="Genomic_DNA"/>
</dbReference>
<name>A0A2A8D2Q7_9BACT</name>
<comment type="caution">
    <text evidence="1">The sequence shown here is derived from an EMBL/GenBank/DDBJ whole genome shotgun (WGS) entry which is preliminary data.</text>
</comment>
<evidence type="ECO:0008006" key="3">
    <source>
        <dbReference type="Google" id="ProtNLM"/>
    </source>
</evidence>
<evidence type="ECO:0000313" key="1">
    <source>
        <dbReference type="EMBL" id="PEN15107.1"/>
    </source>
</evidence>
<organism evidence="1 2">
    <name type="scientific">Longibacter salinarum</name>
    <dbReference type="NCBI Taxonomy" id="1850348"/>
    <lineage>
        <taxon>Bacteria</taxon>
        <taxon>Pseudomonadati</taxon>
        <taxon>Rhodothermota</taxon>
        <taxon>Rhodothermia</taxon>
        <taxon>Rhodothermales</taxon>
        <taxon>Salisaetaceae</taxon>
        <taxon>Longibacter</taxon>
    </lineage>
</organism>
<proteinExistence type="predicted"/>
<reference evidence="1 2" key="1">
    <citation type="submission" date="2017-10" db="EMBL/GenBank/DDBJ databases">
        <title>Draft genome of Longibacter Salinarum.</title>
        <authorList>
            <person name="Goh K.M."/>
            <person name="Shamsir M.S."/>
            <person name="Lim S.W."/>
        </authorList>
    </citation>
    <scope>NUCLEOTIDE SEQUENCE [LARGE SCALE GENOMIC DNA]</scope>
    <source>
        <strain evidence="1 2">KCTC 52045</strain>
    </source>
</reference>
<accession>A0A2A8D2Q7</accession>
<dbReference type="Proteomes" id="UP000220102">
    <property type="component" value="Unassembled WGS sequence"/>
</dbReference>
<protein>
    <recommendedName>
        <fullName evidence="3">Gas vesicle protein</fullName>
    </recommendedName>
</protein>
<keyword evidence="2" id="KW-1185">Reference proteome</keyword>
<dbReference type="OrthoDB" id="9780250at2"/>
<evidence type="ECO:0000313" key="2">
    <source>
        <dbReference type="Proteomes" id="UP000220102"/>
    </source>
</evidence>
<dbReference type="AlphaFoldDB" id="A0A2A8D2Q7"/>
<sequence length="143" mass="15578">MSVSDLSNDRAPERDWFLALLVDHVNEHGGSIPLTITVGGSVVTGTLIGVGEYYERTADDLSDVFPSRADTITEALQQAGTDSVNAVKRHKEQVRKGETELETPHFLHLRNVQFLSAGPTTETALWRGRIDDISGFSLGEATV</sequence>
<dbReference type="RefSeq" id="WP_098074006.1">
    <property type="nucleotide sequence ID" value="NZ_PDEQ01000001.1"/>
</dbReference>